<protein>
    <submittedName>
        <fullName evidence="1">Uncharacterized protein</fullName>
    </submittedName>
</protein>
<reference evidence="1 2" key="1">
    <citation type="submission" date="2023-10" db="EMBL/GenBank/DDBJ databases">
        <title>Marimonas sp. nov. isolated from tidal mud flat.</title>
        <authorList>
            <person name="Jaincy N.J."/>
            <person name="Srinivasan S."/>
            <person name="Lee S.-S."/>
        </authorList>
    </citation>
    <scope>NUCLEOTIDE SEQUENCE [LARGE SCALE GENOMIC DNA]</scope>
    <source>
        <strain evidence="1 2">MJ-SS3</strain>
    </source>
</reference>
<gene>
    <name evidence="1" type="ORF">RXV94_03545</name>
</gene>
<sequence>MKTLPNSSKPIIVMFWSIPSCSMLKVYKEKCMKLNQAISQSKPIKVVTNQDETIQFNCIGVQSGQFFGIENIKGKMSKINLNINAIKMITIL</sequence>
<dbReference type="EMBL" id="JAWHTF010000001">
    <property type="protein sequence ID" value="MDU8885220.1"/>
    <property type="molecule type" value="Genomic_DNA"/>
</dbReference>
<evidence type="ECO:0000313" key="2">
    <source>
        <dbReference type="Proteomes" id="UP001268651"/>
    </source>
</evidence>
<organism evidence="1 2">
    <name type="scientific">Gilvirhabdus luticola</name>
    <dbReference type="NCBI Taxonomy" id="3079858"/>
    <lineage>
        <taxon>Bacteria</taxon>
        <taxon>Pseudomonadati</taxon>
        <taxon>Bacteroidota</taxon>
        <taxon>Flavobacteriia</taxon>
        <taxon>Flavobacteriales</taxon>
        <taxon>Flavobacteriaceae</taxon>
        <taxon>Gilvirhabdus</taxon>
    </lineage>
</organism>
<dbReference type="Proteomes" id="UP001268651">
    <property type="component" value="Unassembled WGS sequence"/>
</dbReference>
<evidence type="ECO:0000313" key="1">
    <source>
        <dbReference type="EMBL" id="MDU8885220.1"/>
    </source>
</evidence>
<dbReference type="RefSeq" id="WP_316661080.1">
    <property type="nucleotide sequence ID" value="NZ_JAWHTF010000001.1"/>
</dbReference>
<keyword evidence="2" id="KW-1185">Reference proteome</keyword>
<comment type="caution">
    <text evidence="1">The sequence shown here is derived from an EMBL/GenBank/DDBJ whole genome shotgun (WGS) entry which is preliminary data.</text>
</comment>
<accession>A0ABU3U482</accession>
<proteinExistence type="predicted"/>
<name>A0ABU3U482_9FLAO</name>